<dbReference type="Pfam" id="PF04290">
    <property type="entry name" value="DctQ"/>
    <property type="match status" value="1"/>
</dbReference>
<comment type="function">
    <text evidence="7">Part of the tripartite ATP-independent periplasmic (TRAP) transport system.</text>
</comment>
<evidence type="ECO:0000256" key="4">
    <source>
        <dbReference type="ARBA" id="ARBA00022692"/>
    </source>
</evidence>
<feature type="transmembrane region" description="Helical" evidence="7">
    <location>
        <begin position="132"/>
        <end position="155"/>
    </location>
</feature>
<keyword evidence="4 7" id="KW-0812">Transmembrane</keyword>
<dbReference type="InterPro" id="IPR055348">
    <property type="entry name" value="DctQ"/>
</dbReference>
<sequence length="167" mass="17279">MPGTMPIVLRRLAAWFACAGGVVACAVALMVVASIAGRAAMSQPIPGDVELTQFGIGLAIALCLPWAQLRGANIIVDFFTQRAGAGALRRLDGLGSLLLAAMVGVLAWRSAVGAASVAEAQEQTMILGLPMWWSYAILSPGLALTAVIALVQAVLHWGGRPAFVEAE</sequence>
<feature type="transmembrane region" description="Helical" evidence="7">
    <location>
        <begin position="56"/>
        <end position="79"/>
    </location>
</feature>
<comment type="similarity">
    <text evidence="7">Belongs to the TRAP transporter small permease family.</text>
</comment>
<comment type="subcellular location">
    <subcellularLocation>
        <location evidence="7">Cell inner membrane</location>
        <topology evidence="7">Multi-pass membrane protein</topology>
    </subcellularLocation>
    <subcellularLocation>
        <location evidence="1">Cell membrane</location>
        <topology evidence="1">Multi-pass membrane protein</topology>
    </subcellularLocation>
</comment>
<keyword evidence="5 7" id="KW-1133">Transmembrane helix</keyword>
<evidence type="ECO:0000313" key="9">
    <source>
        <dbReference type="EMBL" id="MEF7612722.1"/>
    </source>
</evidence>
<reference evidence="9 10" key="1">
    <citation type="submission" date="2024-02" db="EMBL/GenBank/DDBJ databases">
        <title>Genome sequence of Aquincola sp. MAHUQ-54.</title>
        <authorList>
            <person name="Huq M.A."/>
        </authorList>
    </citation>
    <scope>NUCLEOTIDE SEQUENCE [LARGE SCALE GENOMIC DNA]</scope>
    <source>
        <strain evidence="9 10">MAHUQ-54</strain>
    </source>
</reference>
<evidence type="ECO:0000256" key="7">
    <source>
        <dbReference type="RuleBase" id="RU369079"/>
    </source>
</evidence>
<evidence type="ECO:0000256" key="5">
    <source>
        <dbReference type="ARBA" id="ARBA00022989"/>
    </source>
</evidence>
<dbReference type="EMBL" id="JAZIBG010000009">
    <property type="protein sequence ID" value="MEF7612722.1"/>
    <property type="molecule type" value="Genomic_DNA"/>
</dbReference>
<evidence type="ECO:0000313" key="10">
    <source>
        <dbReference type="Proteomes" id="UP001336250"/>
    </source>
</evidence>
<evidence type="ECO:0000256" key="2">
    <source>
        <dbReference type="ARBA" id="ARBA00022448"/>
    </source>
</evidence>
<evidence type="ECO:0000256" key="1">
    <source>
        <dbReference type="ARBA" id="ARBA00004651"/>
    </source>
</evidence>
<accession>A0AAW9QBU8</accession>
<feature type="transmembrane region" description="Helical" evidence="7">
    <location>
        <begin position="91"/>
        <end position="112"/>
    </location>
</feature>
<keyword evidence="3" id="KW-1003">Cell membrane</keyword>
<feature type="domain" description="Tripartite ATP-independent periplasmic transporters DctQ component" evidence="8">
    <location>
        <begin position="28"/>
        <end position="157"/>
    </location>
</feature>
<dbReference type="GO" id="GO:0022857">
    <property type="term" value="F:transmembrane transporter activity"/>
    <property type="evidence" value="ECO:0007669"/>
    <property type="project" value="UniProtKB-UniRule"/>
</dbReference>
<keyword evidence="7" id="KW-0997">Cell inner membrane</keyword>
<dbReference type="GO" id="GO:0005886">
    <property type="term" value="C:plasma membrane"/>
    <property type="evidence" value="ECO:0007669"/>
    <property type="project" value="UniProtKB-SubCell"/>
</dbReference>
<evidence type="ECO:0000256" key="3">
    <source>
        <dbReference type="ARBA" id="ARBA00022475"/>
    </source>
</evidence>
<organism evidence="9 10">
    <name type="scientific">Aquincola agrisoli</name>
    <dbReference type="NCBI Taxonomy" id="3119538"/>
    <lineage>
        <taxon>Bacteria</taxon>
        <taxon>Pseudomonadati</taxon>
        <taxon>Pseudomonadota</taxon>
        <taxon>Betaproteobacteria</taxon>
        <taxon>Burkholderiales</taxon>
        <taxon>Sphaerotilaceae</taxon>
        <taxon>Aquincola</taxon>
    </lineage>
</organism>
<proteinExistence type="inferred from homology"/>
<keyword evidence="10" id="KW-1185">Reference proteome</keyword>
<gene>
    <name evidence="9" type="ORF">V4F39_02290</name>
</gene>
<dbReference type="RefSeq" id="WP_332287617.1">
    <property type="nucleotide sequence ID" value="NZ_JAZIBG010000009.1"/>
</dbReference>
<dbReference type="AlphaFoldDB" id="A0AAW9QBU8"/>
<evidence type="ECO:0000259" key="8">
    <source>
        <dbReference type="Pfam" id="PF04290"/>
    </source>
</evidence>
<protein>
    <recommendedName>
        <fullName evidence="7">TRAP transporter small permease protein</fullName>
    </recommendedName>
</protein>
<keyword evidence="2 7" id="KW-0813">Transport</keyword>
<feature type="transmembrane region" description="Helical" evidence="7">
    <location>
        <begin position="12"/>
        <end position="36"/>
    </location>
</feature>
<comment type="caution">
    <text evidence="9">The sequence shown here is derived from an EMBL/GenBank/DDBJ whole genome shotgun (WGS) entry which is preliminary data.</text>
</comment>
<dbReference type="Proteomes" id="UP001336250">
    <property type="component" value="Unassembled WGS sequence"/>
</dbReference>
<keyword evidence="6 7" id="KW-0472">Membrane</keyword>
<evidence type="ECO:0000256" key="6">
    <source>
        <dbReference type="ARBA" id="ARBA00023136"/>
    </source>
</evidence>
<name>A0AAW9QBU8_9BURK</name>
<comment type="subunit">
    <text evidence="7">The complex comprises the extracytoplasmic solute receptor protein and the two transmembrane proteins.</text>
</comment>